<dbReference type="AlphaFoldDB" id="A0A1J7JAM9"/>
<proteinExistence type="predicted"/>
<dbReference type="InParanoid" id="A0A1J7JAM9"/>
<protein>
    <submittedName>
        <fullName evidence="1">Uncharacterized protein</fullName>
    </submittedName>
</protein>
<evidence type="ECO:0000313" key="1">
    <source>
        <dbReference type="EMBL" id="OIW24618.1"/>
    </source>
</evidence>
<dbReference type="Proteomes" id="UP000182658">
    <property type="component" value="Unassembled WGS sequence"/>
</dbReference>
<accession>A0A1J7JAM9</accession>
<sequence>MRPMGRDCQLLFSSVFALTIYASWRACGDFSFVVFLFRGAGASRFARVLCGRSYVHLAFTFYFLHSPIIVISSFSSQTCRVVHHSIHKVVLSVLRAAAVSSNRSFHHHDFHHYLAGSLLPSE</sequence>
<organism evidence="1 2">
    <name type="scientific">Coniochaeta ligniaria NRRL 30616</name>
    <dbReference type="NCBI Taxonomy" id="1408157"/>
    <lineage>
        <taxon>Eukaryota</taxon>
        <taxon>Fungi</taxon>
        <taxon>Dikarya</taxon>
        <taxon>Ascomycota</taxon>
        <taxon>Pezizomycotina</taxon>
        <taxon>Sordariomycetes</taxon>
        <taxon>Sordariomycetidae</taxon>
        <taxon>Coniochaetales</taxon>
        <taxon>Coniochaetaceae</taxon>
        <taxon>Coniochaeta</taxon>
    </lineage>
</organism>
<dbReference type="EMBL" id="KV875103">
    <property type="protein sequence ID" value="OIW24618.1"/>
    <property type="molecule type" value="Genomic_DNA"/>
</dbReference>
<reference evidence="1 2" key="1">
    <citation type="submission" date="2016-10" db="EMBL/GenBank/DDBJ databases">
        <title>Draft genome sequence of Coniochaeta ligniaria NRRL30616, a lignocellulolytic fungus for bioabatement of inhibitors in plant biomass hydrolysates.</title>
        <authorList>
            <consortium name="DOE Joint Genome Institute"/>
            <person name="Jimenez D.J."/>
            <person name="Hector R.E."/>
            <person name="Riley R."/>
            <person name="Sun H."/>
            <person name="Grigoriev I.V."/>
            <person name="Van Elsas J.D."/>
            <person name="Nichols N.N."/>
        </authorList>
    </citation>
    <scope>NUCLEOTIDE SEQUENCE [LARGE SCALE GENOMIC DNA]</scope>
    <source>
        <strain evidence="1 2">NRRL 30616</strain>
    </source>
</reference>
<evidence type="ECO:0000313" key="2">
    <source>
        <dbReference type="Proteomes" id="UP000182658"/>
    </source>
</evidence>
<gene>
    <name evidence="1" type="ORF">CONLIGDRAFT_100700</name>
</gene>
<name>A0A1J7JAM9_9PEZI</name>
<keyword evidence="2" id="KW-1185">Reference proteome</keyword>